<dbReference type="OrthoDB" id="558971at2"/>
<evidence type="ECO:0000313" key="1">
    <source>
        <dbReference type="EMBL" id="BAP55283.1"/>
    </source>
</evidence>
<dbReference type="HOGENOM" id="CLU_2385196_0_0_6"/>
<keyword evidence="2" id="KW-1185">Reference proteome</keyword>
<organism evidence="1 2">
    <name type="scientific">Thioploca ingrica</name>
    <dbReference type="NCBI Taxonomy" id="40754"/>
    <lineage>
        <taxon>Bacteria</taxon>
        <taxon>Pseudomonadati</taxon>
        <taxon>Pseudomonadota</taxon>
        <taxon>Gammaproteobacteria</taxon>
        <taxon>Thiotrichales</taxon>
        <taxon>Thiotrichaceae</taxon>
        <taxon>Thioploca</taxon>
    </lineage>
</organism>
<evidence type="ECO:0000313" key="2">
    <source>
        <dbReference type="Proteomes" id="UP000031623"/>
    </source>
</evidence>
<evidence type="ECO:0008006" key="3">
    <source>
        <dbReference type="Google" id="ProtNLM"/>
    </source>
</evidence>
<accession>A0A090AC61</accession>
<dbReference type="AlphaFoldDB" id="A0A090AC61"/>
<dbReference type="STRING" id="40754.THII_0986"/>
<sequence length="94" mass="11192">MAKWQYCQVCWNKEDDIYITIAGTHYVGQKIAHGATEWPKILAMLGEDEWELISTVTQENPFTYWYHFKRPLYNFYDGKIEKELSKKNHNNSGE</sequence>
<gene>
    <name evidence="1" type="ORF">THII_0986</name>
</gene>
<dbReference type="KEGG" id="tig:THII_0986"/>
<dbReference type="EMBL" id="AP014633">
    <property type="protein sequence ID" value="BAP55283.1"/>
    <property type="molecule type" value="Genomic_DNA"/>
</dbReference>
<protein>
    <recommendedName>
        <fullName evidence="3">DUF4177 domain-containing protein</fullName>
    </recommendedName>
</protein>
<dbReference type="Proteomes" id="UP000031623">
    <property type="component" value="Chromosome"/>
</dbReference>
<reference evidence="1 2" key="1">
    <citation type="journal article" date="2014" name="ISME J.">
        <title>Ecophysiology of Thioploca ingrica as revealed by the complete genome sequence supplemented with proteomic evidence.</title>
        <authorList>
            <person name="Kojima H."/>
            <person name="Ogura Y."/>
            <person name="Yamamoto N."/>
            <person name="Togashi T."/>
            <person name="Mori H."/>
            <person name="Watanabe T."/>
            <person name="Nemoto F."/>
            <person name="Kurokawa K."/>
            <person name="Hayashi T."/>
            <person name="Fukui M."/>
        </authorList>
    </citation>
    <scope>NUCLEOTIDE SEQUENCE [LARGE SCALE GENOMIC DNA]</scope>
</reference>
<proteinExistence type="predicted"/>
<name>A0A090AC61_9GAMM</name>